<sequence>MEAAASGRSQKSADTHEKMNATFEEICSLLEEMYHNAKCSGDAALETKGCSMSTVPDFLSSIASRIDQLQMTAGSMRQAAVTFPGGSRTKSSEIFDAFLAPPLSAVVSEAEPPAAMARKMLPSMSDQGPEQDGENDQQERRGERDARKGTIDRKKRDEMISNWVTRQQQIRGAATARPAIRQYYDQESARWPPRAVYPPASAR</sequence>
<gene>
    <name evidence="2" type="ORF">HERI1096_LOCUS26740</name>
</gene>
<evidence type="ECO:0000256" key="1">
    <source>
        <dbReference type="SAM" id="MobiDB-lite"/>
    </source>
</evidence>
<dbReference type="AlphaFoldDB" id="A0A7S3F4X7"/>
<feature type="compositionally biased region" description="Basic and acidic residues" evidence="1">
    <location>
        <begin position="137"/>
        <end position="159"/>
    </location>
</feature>
<reference evidence="2" key="1">
    <citation type="submission" date="2021-01" db="EMBL/GenBank/DDBJ databases">
        <authorList>
            <person name="Corre E."/>
            <person name="Pelletier E."/>
            <person name="Niang G."/>
            <person name="Scheremetjew M."/>
            <person name="Finn R."/>
            <person name="Kale V."/>
            <person name="Holt S."/>
            <person name="Cochrane G."/>
            <person name="Meng A."/>
            <person name="Brown T."/>
            <person name="Cohen L."/>
        </authorList>
    </citation>
    <scope>NUCLEOTIDE SEQUENCE</scope>
    <source>
        <strain evidence="2">CCMP281</strain>
    </source>
</reference>
<protein>
    <submittedName>
        <fullName evidence="2">Uncharacterized protein</fullName>
    </submittedName>
</protein>
<dbReference type="EMBL" id="HBHX01048260">
    <property type="protein sequence ID" value="CAE0127691.1"/>
    <property type="molecule type" value="Transcribed_RNA"/>
</dbReference>
<proteinExistence type="predicted"/>
<organism evidence="2">
    <name type="scientific">Haptolina ericina</name>
    <dbReference type="NCBI Taxonomy" id="156174"/>
    <lineage>
        <taxon>Eukaryota</taxon>
        <taxon>Haptista</taxon>
        <taxon>Haptophyta</taxon>
        <taxon>Prymnesiophyceae</taxon>
        <taxon>Prymnesiales</taxon>
        <taxon>Prymnesiaceae</taxon>
        <taxon>Haptolina</taxon>
    </lineage>
</organism>
<feature type="region of interest" description="Disordered" evidence="1">
    <location>
        <begin position="123"/>
        <end position="177"/>
    </location>
</feature>
<name>A0A7S3F4X7_9EUKA</name>
<evidence type="ECO:0000313" key="2">
    <source>
        <dbReference type="EMBL" id="CAE0127691.1"/>
    </source>
</evidence>
<accession>A0A7S3F4X7</accession>